<dbReference type="Proteomes" id="UP001238179">
    <property type="component" value="Chromosome"/>
</dbReference>
<feature type="domain" description="Peptidase C39-like" evidence="2">
    <location>
        <begin position="47"/>
        <end position="178"/>
    </location>
</feature>
<evidence type="ECO:0000313" key="3">
    <source>
        <dbReference type="EMBL" id="BDU71824.1"/>
    </source>
</evidence>
<reference evidence="4" key="1">
    <citation type="journal article" date="2023" name="Int. J. Syst. Evol. Microbiol.">
        <title>Mesoterricola silvestris gen. nov., sp. nov., Mesoterricola sediminis sp. nov., Geothrix oryzae sp. nov., Geothrix edaphica sp. nov., Geothrix rubra sp. nov., and Geothrix limicola sp. nov., six novel members of Acidobacteriota isolated from soils.</title>
        <authorList>
            <person name="Itoh H."/>
            <person name="Sugisawa Y."/>
            <person name="Mise K."/>
            <person name="Xu Z."/>
            <person name="Kuniyasu M."/>
            <person name="Ushijima N."/>
            <person name="Kawano K."/>
            <person name="Kobayashi E."/>
            <person name="Shiratori Y."/>
            <person name="Masuda Y."/>
            <person name="Senoo K."/>
        </authorList>
    </citation>
    <scope>NUCLEOTIDE SEQUENCE [LARGE SCALE GENOMIC DNA]</scope>
    <source>
        <strain evidence="4">W79</strain>
    </source>
</reference>
<feature type="chain" id="PRO_5041201237" description="Peptidase C39-like domain-containing protein" evidence="1">
    <location>
        <begin position="28"/>
        <end position="214"/>
    </location>
</feature>
<evidence type="ECO:0000313" key="4">
    <source>
        <dbReference type="Proteomes" id="UP001238179"/>
    </source>
</evidence>
<dbReference type="KEGG" id="msil:METEAL_09980"/>
<sequence>MVFFRRLAAPALALAPLILSLHCGGGAKDPAAPAPGRKQLACAERIQEHSEWCWAASSASILTCLGTPVQPCEVVNQVRNITYACGNPTFAWADTTANGPIEALYGPAPSVSTLMGHYGHPGTGRASALTFAQAQAEIDAGRPFFVNWAWSSGGGHILAGMGWDTSAGEEELILMDPWPNEGIKVVSYAWAVSGADPGGGGGTHTWKWTLTVNP</sequence>
<gene>
    <name evidence="3" type="ORF">METEAL_09980</name>
</gene>
<dbReference type="EMBL" id="AP027080">
    <property type="protein sequence ID" value="BDU71824.1"/>
    <property type="molecule type" value="Genomic_DNA"/>
</dbReference>
<organism evidence="3 4">
    <name type="scientific">Mesoterricola silvestris</name>
    <dbReference type="NCBI Taxonomy" id="2927979"/>
    <lineage>
        <taxon>Bacteria</taxon>
        <taxon>Pseudomonadati</taxon>
        <taxon>Acidobacteriota</taxon>
        <taxon>Holophagae</taxon>
        <taxon>Holophagales</taxon>
        <taxon>Holophagaceae</taxon>
        <taxon>Mesoterricola</taxon>
    </lineage>
</organism>
<evidence type="ECO:0000256" key="1">
    <source>
        <dbReference type="SAM" id="SignalP"/>
    </source>
</evidence>
<dbReference type="InterPro" id="IPR039564">
    <property type="entry name" value="Peptidase_C39-like"/>
</dbReference>
<keyword evidence="4" id="KW-1185">Reference proteome</keyword>
<accession>A0AA48K7F9</accession>
<name>A0AA48K7F9_9BACT</name>
<keyword evidence="1" id="KW-0732">Signal</keyword>
<protein>
    <recommendedName>
        <fullName evidence="2">Peptidase C39-like domain-containing protein</fullName>
    </recommendedName>
</protein>
<evidence type="ECO:0000259" key="2">
    <source>
        <dbReference type="Pfam" id="PF13529"/>
    </source>
</evidence>
<dbReference type="Pfam" id="PF13529">
    <property type="entry name" value="Peptidase_C39_2"/>
    <property type="match status" value="1"/>
</dbReference>
<dbReference type="Gene3D" id="3.90.70.10">
    <property type="entry name" value="Cysteine proteinases"/>
    <property type="match status" value="1"/>
</dbReference>
<feature type="signal peptide" evidence="1">
    <location>
        <begin position="1"/>
        <end position="27"/>
    </location>
</feature>
<dbReference type="RefSeq" id="WP_316414725.1">
    <property type="nucleotide sequence ID" value="NZ_AP027080.1"/>
</dbReference>
<proteinExistence type="predicted"/>
<dbReference type="AlphaFoldDB" id="A0AA48K7F9"/>